<dbReference type="Gene3D" id="1.20.5.1930">
    <property type="match status" value="1"/>
</dbReference>
<evidence type="ECO:0000256" key="9">
    <source>
        <dbReference type="SAM" id="Phobius"/>
    </source>
</evidence>
<dbReference type="RefSeq" id="WP_018022216.1">
    <property type="nucleotide sequence ID" value="NZ_AQUX01000006.1"/>
</dbReference>
<evidence type="ECO:0000256" key="7">
    <source>
        <dbReference type="ARBA" id="ARBA00022840"/>
    </source>
</evidence>
<name>A0A097IFA2_9CORY</name>
<dbReference type="CDD" id="cd16917">
    <property type="entry name" value="HATPase_UhpB-NarQ-NarX-like"/>
    <property type="match status" value="1"/>
</dbReference>
<evidence type="ECO:0000256" key="5">
    <source>
        <dbReference type="ARBA" id="ARBA00022741"/>
    </source>
</evidence>
<feature type="transmembrane region" description="Helical" evidence="9">
    <location>
        <begin position="41"/>
        <end position="60"/>
    </location>
</feature>
<evidence type="ECO:0000256" key="8">
    <source>
        <dbReference type="ARBA" id="ARBA00023012"/>
    </source>
</evidence>
<keyword evidence="7" id="KW-0067">ATP-binding</keyword>
<keyword evidence="3" id="KW-0597">Phosphoprotein</keyword>
<keyword evidence="6" id="KW-0418">Kinase</keyword>
<evidence type="ECO:0000256" key="1">
    <source>
        <dbReference type="ARBA" id="ARBA00000085"/>
    </source>
</evidence>
<proteinExistence type="predicted"/>
<evidence type="ECO:0000256" key="6">
    <source>
        <dbReference type="ARBA" id="ARBA00022777"/>
    </source>
</evidence>
<evidence type="ECO:0000256" key="3">
    <source>
        <dbReference type="ARBA" id="ARBA00022553"/>
    </source>
</evidence>
<dbReference type="EC" id="2.7.13.3" evidence="2"/>
<evidence type="ECO:0000259" key="10">
    <source>
        <dbReference type="Pfam" id="PF07730"/>
    </source>
</evidence>
<dbReference type="GO" id="GO:0000155">
    <property type="term" value="F:phosphorelay sensor kinase activity"/>
    <property type="evidence" value="ECO:0007669"/>
    <property type="project" value="InterPro"/>
</dbReference>
<dbReference type="PANTHER" id="PTHR24421">
    <property type="entry name" value="NITRATE/NITRITE SENSOR PROTEIN NARX-RELATED"/>
    <property type="match status" value="1"/>
</dbReference>
<dbReference type="OrthoDB" id="227596at2"/>
<dbReference type="PANTHER" id="PTHR24421:SF10">
    <property type="entry name" value="NITRATE_NITRITE SENSOR PROTEIN NARQ"/>
    <property type="match status" value="1"/>
</dbReference>
<keyword evidence="5" id="KW-0547">Nucleotide-binding</keyword>
<keyword evidence="9" id="KW-0812">Transmembrane</keyword>
<dbReference type="Pfam" id="PF07730">
    <property type="entry name" value="HisKA_3"/>
    <property type="match status" value="1"/>
</dbReference>
<keyword evidence="4" id="KW-0808">Transferase</keyword>
<sequence length="374" mass="40673">MLAASVLAGLVTLGATLEYVLGPGFENTTVDQYSPEVNRYLAWQISGGLIGLILYAVQVFRTRRDRVQVLDYLVMALGFSSLMIVPSLLTLVGVLSRLRWREAAIALVLTVVPTALDWALDPSLDDLGENALALVAVLAACVALGLWIGRRREHRESAAERLRNAENKIHTVRAEERARMARDLHDSLSHRLSLMSLHAGALAYRDDLAAAEVTNAASLLQESARQANDDLRSILRVLRDGDEPGADPARPVGEIITEARRAGISVLIDEESETLAAEVSKQPTLIAHTINRTISEGLLNASKHAPGTQVTVQLREVDDDMVVTVTNPVDDREAGEGARTGLIGLRERARAAGGRLEVGVDTHFTLELEVPWTR</sequence>
<protein>
    <recommendedName>
        <fullName evidence="2">histidine kinase</fullName>
        <ecNumber evidence="2">2.7.13.3</ecNumber>
    </recommendedName>
</protein>
<dbReference type="HOGENOM" id="CLU_000445_20_1_11"/>
<evidence type="ECO:0000256" key="2">
    <source>
        <dbReference type="ARBA" id="ARBA00012438"/>
    </source>
</evidence>
<dbReference type="Proteomes" id="UP000029914">
    <property type="component" value="Chromosome"/>
</dbReference>
<dbReference type="InterPro" id="IPR036890">
    <property type="entry name" value="HATPase_C_sf"/>
</dbReference>
<dbReference type="EMBL" id="CP006764">
    <property type="protein sequence ID" value="AIT60817.1"/>
    <property type="molecule type" value="Genomic_DNA"/>
</dbReference>
<dbReference type="SUPFAM" id="SSF55874">
    <property type="entry name" value="ATPase domain of HSP90 chaperone/DNA topoisomerase II/histidine kinase"/>
    <property type="match status" value="1"/>
</dbReference>
<keyword evidence="12" id="KW-1185">Reference proteome</keyword>
<dbReference type="GO" id="GO:0046983">
    <property type="term" value="F:protein dimerization activity"/>
    <property type="evidence" value="ECO:0007669"/>
    <property type="project" value="InterPro"/>
</dbReference>
<evidence type="ECO:0000313" key="12">
    <source>
        <dbReference type="Proteomes" id="UP000029914"/>
    </source>
</evidence>
<dbReference type="GO" id="GO:0016020">
    <property type="term" value="C:membrane"/>
    <property type="evidence" value="ECO:0007669"/>
    <property type="project" value="InterPro"/>
</dbReference>
<dbReference type="InterPro" id="IPR050482">
    <property type="entry name" value="Sensor_HK_TwoCompSys"/>
</dbReference>
<evidence type="ECO:0000256" key="4">
    <source>
        <dbReference type="ARBA" id="ARBA00022679"/>
    </source>
</evidence>
<keyword evidence="9" id="KW-0472">Membrane</keyword>
<keyword evidence="8" id="KW-0902">Two-component regulatory system</keyword>
<accession>A0A097IFA2</accession>
<comment type="catalytic activity">
    <reaction evidence="1">
        <text>ATP + protein L-histidine = ADP + protein N-phospho-L-histidine.</text>
        <dbReference type="EC" id="2.7.13.3"/>
    </reaction>
</comment>
<feature type="transmembrane region" description="Helical" evidence="9">
    <location>
        <begin position="131"/>
        <end position="149"/>
    </location>
</feature>
<dbReference type="eggNOG" id="COG4585">
    <property type="taxonomic scope" value="Bacteria"/>
</dbReference>
<dbReference type="GO" id="GO:0005524">
    <property type="term" value="F:ATP binding"/>
    <property type="evidence" value="ECO:0007669"/>
    <property type="project" value="UniProtKB-KW"/>
</dbReference>
<feature type="domain" description="Signal transduction histidine kinase subgroup 3 dimerisation and phosphoacceptor" evidence="10">
    <location>
        <begin position="176"/>
        <end position="242"/>
    </location>
</feature>
<gene>
    <name evidence="11" type="ORF">CDOO_05795</name>
</gene>
<reference evidence="11 12" key="1">
    <citation type="submission" date="2013-09" db="EMBL/GenBank/DDBJ databases">
        <title>Complete genome sequence of Corynebacterium doosanense CAU 212(T) (=DSM 45436(T)), isolated from activated sludge.</title>
        <authorList>
            <person name="Schaffert L."/>
            <person name="Albersmeier A."/>
            <person name="Kalinowski J."/>
            <person name="Ruckert C."/>
        </authorList>
    </citation>
    <scope>NUCLEOTIDE SEQUENCE [LARGE SCALE GENOMIC DNA]</scope>
    <source>
        <strain evidence="11 12">CAU 212</strain>
    </source>
</reference>
<dbReference type="Gene3D" id="3.30.565.10">
    <property type="entry name" value="Histidine kinase-like ATPase, C-terminal domain"/>
    <property type="match status" value="1"/>
</dbReference>
<feature type="transmembrane region" description="Helical" evidence="9">
    <location>
        <begin position="72"/>
        <end position="95"/>
    </location>
</feature>
<organism evidence="11 12">
    <name type="scientific">Corynebacterium doosanense CAU 212 = DSM 45436</name>
    <dbReference type="NCBI Taxonomy" id="558173"/>
    <lineage>
        <taxon>Bacteria</taxon>
        <taxon>Bacillati</taxon>
        <taxon>Actinomycetota</taxon>
        <taxon>Actinomycetes</taxon>
        <taxon>Mycobacteriales</taxon>
        <taxon>Corynebacteriaceae</taxon>
        <taxon>Corynebacterium</taxon>
    </lineage>
</organism>
<evidence type="ECO:0000313" key="11">
    <source>
        <dbReference type="EMBL" id="AIT60817.1"/>
    </source>
</evidence>
<dbReference type="KEGG" id="cdo:CDOO_05795"/>
<dbReference type="AlphaFoldDB" id="A0A097IFA2"/>
<dbReference type="InterPro" id="IPR011712">
    <property type="entry name" value="Sig_transdc_His_kin_sub3_dim/P"/>
</dbReference>
<keyword evidence="9" id="KW-1133">Transmembrane helix</keyword>
<dbReference type="STRING" id="558173.CDOO_05795"/>